<comment type="similarity">
    <text evidence="1">Belongs to the UPF0162 family.</text>
</comment>
<dbReference type="InterPro" id="IPR011990">
    <property type="entry name" value="TPR-like_helical_dom_sf"/>
</dbReference>
<dbReference type="AlphaFoldDB" id="A0A841GFM8"/>
<dbReference type="PANTHER" id="PTHR31350">
    <property type="entry name" value="SI:DKEY-261L7.2"/>
    <property type="match status" value="1"/>
</dbReference>
<dbReference type="Proteomes" id="UP000585721">
    <property type="component" value="Unassembled WGS sequence"/>
</dbReference>
<name>A0A841GFM8_9GAMM</name>
<evidence type="ECO:0000256" key="1">
    <source>
        <dbReference type="ARBA" id="ARBA00007100"/>
    </source>
</evidence>
<evidence type="ECO:0000313" key="3">
    <source>
        <dbReference type="EMBL" id="MBB6054145.1"/>
    </source>
</evidence>
<evidence type="ECO:0000259" key="2">
    <source>
        <dbReference type="Pfam" id="PF13369"/>
    </source>
</evidence>
<sequence length="266" mass="30197">MNMTHDTDFEGLDIAMLALMVSEDVQDRPVLMDGLQLLRDLRLELRSHITASDDSGRREQLLHAFYHELKFSGDWQHYYAPENCLLEQVLTQRSGLPITLGIVLMHLAHSVELPVRGVCFPGHFLLLFPESKPVFIDPFTGEGWDHARLSLMLRANLGDLTRMDSKYIKEADQRQILSRLLSVTKGCMLQSGCLPEALRASEVLLVMNPDDPYEVRDRGLVYEQLECPQLAAPDYSYFIEQCPQDPVAAVLKAQLAMLDHEAIILH</sequence>
<protein>
    <submittedName>
        <fullName evidence="3">Regulator of sirC expression with transglutaminase-like and TPR domain</fullName>
    </submittedName>
</protein>
<dbReference type="InterPro" id="IPR032698">
    <property type="entry name" value="SirB1_N"/>
</dbReference>
<organism evidence="3 4">
    <name type="scientific">Tolumonas osonensis</name>
    <dbReference type="NCBI Taxonomy" id="675874"/>
    <lineage>
        <taxon>Bacteria</taxon>
        <taxon>Pseudomonadati</taxon>
        <taxon>Pseudomonadota</taxon>
        <taxon>Gammaproteobacteria</taxon>
        <taxon>Aeromonadales</taxon>
        <taxon>Aeromonadaceae</taxon>
        <taxon>Tolumonas</taxon>
    </lineage>
</organism>
<keyword evidence="4" id="KW-1185">Reference proteome</keyword>
<evidence type="ECO:0000313" key="4">
    <source>
        <dbReference type="Proteomes" id="UP000585721"/>
    </source>
</evidence>
<proteinExistence type="inferred from homology"/>
<dbReference type="Pfam" id="PF13371">
    <property type="entry name" value="TPR_9"/>
    <property type="match status" value="1"/>
</dbReference>
<comment type="caution">
    <text evidence="3">The sequence shown here is derived from an EMBL/GenBank/DDBJ whole genome shotgun (WGS) entry which is preliminary data.</text>
</comment>
<dbReference type="RefSeq" id="WP_188024975.1">
    <property type="nucleotide sequence ID" value="NZ_JACHGR010000001.1"/>
</dbReference>
<gene>
    <name evidence="3" type="ORF">HNR75_000010</name>
</gene>
<dbReference type="PANTHER" id="PTHR31350:SF21">
    <property type="entry name" value="F-BOX ONLY PROTEIN 21"/>
    <property type="match status" value="1"/>
</dbReference>
<dbReference type="EMBL" id="JACHGR010000001">
    <property type="protein sequence ID" value="MBB6054145.1"/>
    <property type="molecule type" value="Genomic_DNA"/>
</dbReference>
<reference evidence="3 4" key="1">
    <citation type="submission" date="2020-08" db="EMBL/GenBank/DDBJ databases">
        <title>Genomic Encyclopedia of Type Strains, Phase IV (KMG-IV): sequencing the most valuable type-strain genomes for metagenomic binning, comparative biology and taxonomic classification.</title>
        <authorList>
            <person name="Goeker M."/>
        </authorList>
    </citation>
    <scope>NUCLEOTIDE SEQUENCE [LARGE SCALE GENOMIC DNA]</scope>
    <source>
        <strain evidence="3 4">DSM 22975</strain>
    </source>
</reference>
<dbReference type="SUPFAM" id="SSF48452">
    <property type="entry name" value="TPR-like"/>
    <property type="match status" value="1"/>
</dbReference>
<dbReference type="Pfam" id="PF13369">
    <property type="entry name" value="Transglut_core2"/>
    <property type="match status" value="1"/>
</dbReference>
<feature type="domain" description="Protein SirB1 N-terminal" evidence="2">
    <location>
        <begin position="36"/>
        <end position="181"/>
    </location>
</feature>
<accession>A0A841GFM8</accession>